<accession>A0A6C0F6V2</accession>
<keyword evidence="1" id="KW-0812">Transmembrane</keyword>
<reference evidence="2" key="1">
    <citation type="journal article" date="2020" name="Nature">
        <title>Giant virus diversity and host interactions through global metagenomics.</title>
        <authorList>
            <person name="Schulz F."/>
            <person name="Roux S."/>
            <person name="Paez-Espino D."/>
            <person name="Jungbluth S."/>
            <person name="Walsh D.A."/>
            <person name="Denef V.J."/>
            <person name="McMahon K.D."/>
            <person name="Konstantinidis K.T."/>
            <person name="Eloe-Fadrosh E.A."/>
            <person name="Kyrpides N.C."/>
            <person name="Woyke T."/>
        </authorList>
    </citation>
    <scope>NUCLEOTIDE SEQUENCE</scope>
    <source>
        <strain evidence="2">GVMAG-S-ERX555931-87</strain>
    </source>
</reference>
<evidence type="ECO:0000256" key="1">
    <source>
        <dbReference type="SAM" id="Phobius"/>
    </source>
</evidence>
<evidence type="ECO:0000313" key="2">
    <source>
        <dbReference type="EMBL" id="QHT36581.1"/>
    </source>
</evidence>
<keyword evidence="1" id="KW-0472">Membrane</keyword>
<dbReference type="AlphaFoldDB" id="A0A6C0F6V2"/>
<evidence type="ECO:0008006" key="3">
    <source>
        <dbReference type="Google" id="ProtNLM"/>
    </source>
</evidence>
<proteinExistence type="predicted"/>
<dbReference type="EMBL" id="MN738747">
    <property type="protein sequence ID" value="QHT36581.1"/>
    <property type="molecule type" value="Genomic_DNA"/>
</dbReference>
<keyword evidence="1" id="KW-1133">Transmembrane helix</keyword>
<sequence length="227" mass="27003">MFRFIFQTIILLYVILLIYSIIDIQKYNINGILKDIDNYEDIEEELKNLNPIMVHYEHNFSPNNLPQRVIFNDNNININDIYNYSKNQIIITKGENILNSSKPPFLYDLFNSSNFYVHTNQTTSIYTSDINIPISQALHNINIIGVIDGETYIYLINPKHKDEILMKENHEVKKWAHKIKVKKNDILFIPTNWFYIQETKDKCIQYNLDIDTYFTIIPLYIKELTNI</sequence>
<name>A0A6C0F6V2_9ZZZZ</name>
<organism evidence="2">
    <name type="scientific">viral metagenome</name>
    <dbReference type="NCBI Taxonomy" id="1070528"/>
    <lineage>
        <taxon>unclassified sequences</taxon>
        <taxon>metagenomes</taxon>
        <taxon>organismal metagenomes</taxon>
    </lineage>
</organism>
<protein>
    <recommendedName>
        <fullName evidence="3">Cupin-like domain-containing protein</fullName>
    </recommendedName>
</protein>
<feature type="transmembrane region" description="Helical" evidence="1">
    <location>
        <begin position="6"/>
        <end position="24"/>
    </location>
</feature>